<accession>A0A2K9PNA3</accession>
<keyword evidence="1" id="KW-0812">Transmembrane</keyword>
<protein>
    <submittedName>
        <fullName evidence="2">Uncharacterized protein</fullName>
    </submittedName>
</protein>
<dbReference type="Proteomes" id="UP000235826">
    <property type="component" value="Chromosome"/>
</dbReference>
<dbReference type="KEGG" id="fek:C1H87_07380"/>
<name>A0A2K9PNA3_9FLAO</name>
<keyword evidence="1" id="KW-1133">Transmembrane helix</keyword>
<dbReference type="EMBL" id="CP025791">
    <property type="protein sequence ID" value="AUP78541.1"/>
    <property type="molecule type" value="Genomic_DNA"/>
</dbReference>
<dbReference type="OrthoDB" id="1463461at2"/>
<gene>
    <name evidence="2" type="ORF">C1H87_07380</name>
</gene>
<sequence>MISGVILMILALVFWFGMAKDPTEESATGFVRVFKSIFGIKGYVIMAKTLAIFCLLASLSEFYNYFTK</sequence>
<evidence type="ECO:0000313" key="3">
    <source>
        <dbReference type="Proteomes" id="UP000235826"/>
    </source>
</evidence>
<proteinExistence type="predicted"/>
<dbReference type="RefSeq" id="WP_102755196.1">
    <property type="nucleotide sequence ID" value="NZ_CP025791.1"/>
</dbReference>
<keyword evidence="1" id="KW-0472">Membrane</keyword>
<evidence type="ECO:0000313" key="2">
    <source>
        <dbReference type="EMBL" id="AUP78541.1"/>
    </source>
</evidence>
<feature type="transmembrane region" description="Helical" evidence="1">
    <location>
        <begin position="43"/>
        <end position="66"/>
    </location>
</feature>
<keyword evidence="3" id="KW-1185">Reference proteome</keyword>
<dbReference type="AlphaFoldDB" id="A0A2K9PNA3"/>
<reference evidence="2 3" key="1">
    <citation type="submission" date="2018-01" db="EMBL/GenBank/DDBJ databases">
        <title>Complete genome sequence of Flavivirga eckloniae ECD14 isolated from seaweed Ecklonia cava.</title>
        <authorList>
            <person name="Lee J.H."/>
            <person name="Baik K.S."/>
            <person name="Seong C.N."/>
        </authorList>
    </citation>
    <scope>NUCLEOTIDE SEQUENCE [LARGE SCALE GENOMIC DNA]</scope>
    <source>
        <strain evidence="2 3">ECD14</strain>
    </source>
</reference>
<evidence type="ECO:0000256" key="1">
    <source>
        <dbReference type="SAM" id="Phobius"/>
    </source>
</evidence>
<organism evidence="2 3">
    <name type="scientific">Flavivirga eckloniae</name>
    <dbReference type="NCBI Taxonomy" id="1803846"/>
    <lineage>
        <taxon>Bacteria</taxon>
        <taxon>Pseudomonadati</taxon>
        <taxon>Bacteroidota</taxon>
        <taxon>Flavobacteriia</taxon>
        <taxon>Flavobacteriales</taxon>
        <taxon>Flavobacteriaceae</taxon>
        <taxon>Flavivirga</taxon>
    </lineage>
</organism>